<evidence type="ECO:0000313" key="7">
    <source>
        <dbReference type="Proteomes" id="UP000272942"/>
    </source>
</evidence>
<dbReference type="Pfam" id="PF04212">
    <property type="entry name" value="MIT"/>
    <property type="match status" value="1"/>
</dbReference>
<dbReference type="GO" id="GO:0004197">
    <property type="term" value="F:cysteine-type endopeptidase activity"/>
    <property type="evidence" value="ECO:0007669"/>
    <property type="project" value="TreeGrafter"/>
</dbReference>
<dbReference type="PANTHER" id="PTHR46143">
    <property type="entry name" value="CALPAIN-7"/>
    <property type="match status" value="1"/>
</dbReference>
<keyword evidence="7" id="KW-1185">Reference proteome</keyword>
<keyword evidence="2" id="KW-0378">Hydrolase</keyword>
<dbReference type="AlphaFoldDB" id="A0A183B4J7"/>
<name>A0A183B4J7_9TREM</name>
<reference evidence="6 7" key="2">
    <citation type="submission" date="2018-11" db="EMBL/GenBank/DDBJ databases">
        <authorList>
            <consortium name="Pathogen Informatics"/>
        </authorList>
    </citation>
    <scope>NUCLEOTIDE SEQUENCE [LARGE SCALE GENOMIC DNA]</scope>
    <source>
        <strain evidence="6 7">Egypt</strain>
    </source>
</reference>
<dbReference type="EMBL" id="UZAN01056784">
    <property type="protein sequence ID" value="VDP91404.1"/>
    <property type="molecule type" value="Genomic_DNA"/>
</dbReference>
<feature type="region of interest" description="Disordered" evidence="4">
    <location>
        <begin position="111"/>
        <end position="142"/>
    </location>
</feature>
<dbReference type="Gene3D" id="1.20.58.80">
    <property type="entry name" value="Phosphotransferase system, lactose/cellobiose-type IIA subunit"/>
    <property type="match status" value="1"/>
</dbReference>
<organism evidence="8">
    <name type="scientific">Echinostoma caproni</name>
    <dbReference type="NCBI Taxonomy" id="27848"/>
    <lineage>
        <taxon>Eukaryota</taxon>
        <taxon>Metazoa</taxon>
        <taxon>Spiralia</taxon>
        <taxon>Lophotrochozoa</taxon>
        <taxon>Platyhelminthes</taxon>
        <taxon>Trematoda</taxon>
        <taxon>Digenea</taxon>
        <taxon>Plagiorchiida</taxon>
        <taxon>Echinostomata</taxon>
        <taxon>Echinostomatoidea</taxon>
        <taxon>Echinostomatidae</taxon>
        <taxon>Echinostoma</taxon>
    </lineage>
</organism>
<evidence type="ECO:0000256" key="2">
    <source>
        <dbReference type="ARBA" id="ARBA00022801"/>
    </source>
</evidence>
<keyword evidence="1" id="KW-0645">Protease</keyword>
<dbReference type="PANTHER" id="PTHR46143:SF1">
    <property type="entry name" value="CALPAIN-7"/>
    <property type="match status" value="1"/>
</dbReference>
<dbReference type="SUPFAM" id="SSF116846">
    <property type="entry name" value="MIT domain"/>
    <property type="match status" value="1"/>
</dbReference>
<protein>
    <submittedName>
        <fullName evidence="8">MIT domain-containing protein</fullName>
    </submittedName>
</protein>
<dbReference type="WBParaSite" id="ECPE_0001417201-mRNA-1">
    <property type="protein sequence ID" value="ECPE_0001417201-mRNA-1"/>
    <property type="gene ID" value="ECPE_0001417201"/>
</dbReference>
<gene>
    <name evidence="6" type="ORF">ECPE_LOCUS14132</name>
</gene>
<dbReference type="InterPro" id="IPR036181">
    <property type="entry name" value="MIT_dom_sf"/>
</dbReference>
<dbReference type="InterPro" id="IPR051297">
    <property type="entry name" value="PalB/RIM13"/>
</dbReference>
<feature type="domain" description="MIT" evidence="5">
    <location>
        <begin position="38"/>
        <end position="102"/>
    </location>
</feature>
<keyword evidence="3" id="KW-0788">Thiol protease</keyword>
<reference evidence="8" key="1">
    <citation type="submission" date="2016-06" db="UniProtKB">
        <authorList>
            <consortium name="WormBaseParasite"/>
        </authorList>
    </citation>
    <scope>IDENTIFICATION</scope>
</reference>
<proteinExistence type="predicted"/>
<accession>A0A183B4J7</accession>
<evidence type="ECO:0000256" key="3">
    <source>
        <dbReference type="ARBA" id="ARBA00022807"/>
    </source>
</evidence>
<evidence type="ECO:0000313" key="8">
    <source>
        <dbReference type="WBParaSite" id="ECPE_0001417201-mRNA-1"/>
    </source>
</evidence>
<feature type="compositionally biased region" description="Low complexity" evidence="4">
    <location>
        <begin position="133"/>
        <end position="142"/>
    </location>
</feature>
<evidence type="ECO:0000313" key="6">
    <source>
        <dbReference type="EMBL" id="VDP91404.1"/>
    </source>
</evidence>
<dbReference type="InterPro" id="IPR007330">
    <property type="entry name" value="MIT_dom"/>
</dbReference>
<evidence type="ECO:0000256" key="1">
    <source>
        <dbReference type="ARBA" id="ARBA00022670"/>
    </source>
</evidence>
<sequence>MADPRALETDATNFAETAEKYEKLGEKEGAIFFYTASLARARYIMKDAVDSEEKGNKEEAVDLYSNAVELLLSLRSSVKDKLTLEKVQRLAKQGLDRAEILRKQLDAVSGSSINTRTRAPEPNIRNINRETPSASSTSSGGYTADELKVLRSTSSINGREYLPFLDAIDLRERFAFPKPYT</sequence>
<evidence type="ECO:0000259" key="5">
    <source>
        <dbReference type="Pfam" id="PF04212"/>
    </source>
</evidence>
<evidence type="ECO:0000256" key="4">
    <source>
        <dbReference type="SAM" id="MobiDB-lite"/>
    </source>
</evidence>
<dbReference type="Proteomes" id="UP000272942">
    <property type="component" value="Unassembled WGS sequence"/>
</dbReference>
<dbReference type="GO" id="GO:0006508">
    <property type="term" value="P:proteolysis"/>
    <property type="evidence" value="ECO:0007669"/>
    <property type="project" value="UniProtKB-KW"/>
</dbReference>
<dbReference type="OrthoDB" id="6278933at2759"/>